<evidence type="ECO:0000259" key="3">
    <source>
        <dbReference type="PROSITE" id="PS50937"/>
    </source>
</evidence>
<name>A0AA41QDW6_9MICO</name>
<dbReference type="PANTHER" id="PTHR30204:SF89">
    <property type="entry name" value="HTH MERR-TYPE DOMAIN-CONTAINING PROTEIN"/>
    <property type="match status" value="1"/>
</dbReference>
<dbReference type="PANTHER" id="PTHR30204">
    <property type="entry name" value="REDOX-CYCLING DRUG-SENSING TRANSCRIPTIONAL ACTIVATOR SOXR"/>
    <property type="match status" value="1"/>
</dbReference>
<keyword evidence="5" id="KW-1185">Reference proteome</keyword>
<dbReference type="RefSeq" id="WP_236088575.1">
    <property type="nucleotide sequence ID" value="NZ_JAKGSG010000024.1"/>
</dbReference>
<dbReference type="PROSITE" id="PS50937">
    <property type="entry name" value="HTH_MERR_2"/>
    <property type="match status" value="1"/>
</dbReference>
<dbReference type="InterPro" id="IPR047057">
    <property type="entry name" value="MerR_fam"/>
</dbReference>
<sequence>MTAGAARERDRGRADDLDDRLDPAVEPWPRGISRQATMRISDVLRELGAQFPAVSHSKLRFLEEQGLIEPVRTAAGYRQYSPADVERLRFVLTEQRDSYLPLKVIKERLAAMDAGEDAEHPAPRLAGDDAPARRRWTVASVADVTGTEERFVEDLVKAGLLVQEGGGRLAHGSVDVVRLAAALAEYGIEPRHLRTFRTGADRQVALADQVVAPWRSQQSAAARGQAATMAAEIGELFARLHATWVRQGVADLA</sequence>
<dbReference type="SMART" id="SM00422">
    <property type="entry name" value="HTH_MERR"/>
    <property type="match status" value="1"/>
</dbReference>
<evidence type="ECO:0000313" key="4">
    <source>
        <dbReference type="EMBL" id="MCF4120801.1"/>
    </source>
</evidence>
<dbReference type="CDD" id="cd00592">
    <property type="entry name" value="HTH_MerR-like"/>
    <property type="match status" value="1"/>
</dbReference>
<dbReference type="Proteomes" id="UP001165405">
    <property type="component" value="Unassembled WGS sequence"/>
</dbReference>
<reference evidence="4" key="1">
    <citation type="submission" date="2022-01" db="EMBL/GenBank/DDBJ databases">
        <title>Antribacter sp. nov., isolated from Guizhou of China.</title>
        <authorList>
            <person name="Chengliang C."/>
            <person name="Ya Z."/>
        </authorList>
    </citation>
    <scope>NUCLEOTIDE SEQUENCE</scope>
    <source>
        <strain evidence="4">KLBMP 9083</strain>
    </source>
</reference>
<evidence type="ECO:0000313" key="5">
    <source>
        <dbReference type="Proteomes" id="UP001165405"/>
    </source>
</evidence>
<keyword evidence="1" id="KW-0238">DNA-binding</keyword>
<protein>
    <submittedName>
        <fullName evidence="4">MerR family transcriptional regulator</fullName>
    </submittedName>
</protein>
<proteinExistence type="predicted"/>
<feature type="compositionally biased region" description="Basic and acidic residues" evidence="2">
    <location>
        <begin position="1"/>
        <end position="23"/>
    </location>
</feature>
<dbReference type="InterPro" id="IPR009061">
    <property type="entry name" value="DNA-bd_dom_put_sf"/>
</dbReference>
<evidence type="ECO:0000256" key="1">
    <source>
        <dbReference type="ARBA" id="ARBA00023125"/>
    </source>
</evidence>
<dbReference type="AlphaFoldDB" id="A0AA41QDW6"/>
<dbReference type="SUPFAM" id="SSF46955">
    <property type="entry name" value="Putative DNA-binding domain"/>
    <property type="match status" value="1"/>
</dbReference>
<accession>A0AA41QDW6</accession>
<gene>
    <name evidence="4" type="ORF">L1785_07400</name>
</gene>
<dbReference type="Gene3D" id="1.10.1660.10">
    <property type="match status" value="1"/>
</dbReference>
<dbReference type="GO" id="GO:0003700">
    <property type="term" value="F:DNA-binding transcription factor activity"/>
    <property type="evidence" value="ECO:0007669"/>
    <property type="project" value="InterPro"/>
</dbReference>
<dbReference type="InterPro" id="IPR000551">
    <property type="entry name" value="MerR-type_HTH_dom"/>
</dbReference>
<dbReference type="GO" id="GO:0003677">
    <property type="term" value="F:DNA binding"/>
    <property type="evidence" value="ECO:0007669"/>
    <property type="project" value="UniProtKB-KW"/>
</dbReference>
<comment type="caution">
    <text evidence="4">The sequence shown here is derived from an EMBL/GenBank/DDBJ whole genome shotgun (WGS) entry which is preliminary data.</text>
</comment>
<dbReference type="EMBL" id="JAKGSG010000024">
    <property type="protein sequence ID" value="MCF4120801.1"/>
    <property type="molecule type" value="Genomic_DNA"/>
</dbReference>
<feature type="domain" description="HTH merR-type" evidence="3">
    <location>
        <begin position="54"/>
        <end position="111"/>
    </location>
</feature>
<organism evidence="4 5">
    <name type="scientific">Antribacter soli</name>
    <dbReference type="NCBI Taxonomy" id="2910976"/>
    <lineage>
        <taxon>Bacteria</taxon>
        <taxon>Bacillati</taxon>
        <taxon>Actinomycetota</taxon>
        <taxon>Actinomycetes</taxon>
        <taxon>Micrococcales</taxon>
        <taxon>Promicromonosporaceae</taxon>
        <taxon>Antribacter</taxon>
    </lineage>
</organism>
<evidence type="ECO:0000256" key="2">
    <source>
        <dbReference type="SAM" id="MobiDB-lite"/>
    </source>
</evidence>
<feature type="region of interest" description="Disordered" evidence="2">
    <location>
        <begin position="1"/>
        <end position="28"/>
    </location>
</feature>
<dbReference type="Pfam" id="PF13411">
    <property type="entry name" value="MerR_1"/>
    <property type="match status" value="1"/>
</dbReference>